<evidence type="ECO:0000256" key="1">
    <source>
        <dbReference type="ARBA" id="ARBA00000799"/>
    </source>
</evidence>
<feature type="domain" description="Chorismate-utilising enzyme C-terminal" evidence="6">
    <location>
        <begin position="115"/>
        <end position="364"/>
    </location>
</feature>
<dbReference type="EMBL" id="JAAIKT010000001">
    <property type="protein sequence ID" value="NEW68911.1"/>
    <property type="molecule type" value="Genomic_DNA"/>
</dbReference>
<dbReference type="InterPro" id="IPR004561">
    <property type="entry name" value="IsoChor_synthase"/>
</dbReference>
<dbReference type="InterPro" id="IPR015890">
    <property type="entry name" value="Chorismate_C"/>
</dbReference>
<reference evidence="7" key="1">
    <citation type="submission" date="2020-02" db="EMBL/GenBank/DDBJ databases">
        <title>A new Streptomyces sp. for controlling soil-borne diseases.</title>
        <authorList>
            <person name="Li X."/>
            <person name="Tian Y."/>
            <person name="Gao K."/>
        </authorList>
    </citation>
    <scope>NUCLEOTIDE SEQUENCE [LARGE SCALE GENOMIC DNA]</scope>
    <source>
        <strain evidence="7">0250</strain>
    </source>
</reference>
<evidence type="ECO:0000313" key="8">
    <source>
        <dbReference type="Proteomes" id="UP000476310"/>
    </source>
</evidence>
<gene>
    <name evidence="7" type="ORF">G4H13_00400</name>
</gene>
<dbReference type="EC" id="5.4.4.2" evidence="3"/>
<evidence type="ECO:0000259" key="6">
    <source>
        <dbReference type="Pfam" id="PF00425"/>
    </source>
</evidence>
<dbReference type="Proteomes" id="UP000476310">
    <property type="component" value="Unassembled WGS sequence"/>
</dbReference>
<dbReference type="Gene3D" id="3.60.120.10">
    <property type="entry name" value="Anthranilate synthase"/>
    <property type="match status" value="1"/>
</dbReference>
<dbReference type="InterPro" id="IPR005801">
    <property type="entry name" value="ADC_synthase"/>
</dbReference>
<proteinExistence type="inferred from homology"/>
<dbReference type="GO" id="GO:0008909">
    <property type="term" value="F:isochorismate synthase activity"/>
    <property type="evidence" value="ECO:0007669"/>
    <property type="project" value="UniProtKB-EC"/>
</dbReference>
<evidence type="ECO:0000256" key="2">
    <source>
        <dbReference type="ARBA" id="ARBA00005297"/>
    </source>
</evidence>
<dbReference type="SUPFAM" id="SSF56322">
    <property type="entry name" value="ADC synthase"/>
    <property type="match status" value="1"/>
</dbReference>
<name>A0A6G4A875_9ACTN</name>
<evidence type="ECO:0000256" key="5">
    <source>
        <dbReference type="ARBA" id="ARBA00041564"/>
    </source>
</evidence>
<dbReference type="PANTHER" id="PTHR42839">
    <property type="entry name" value="ISOCHORISMATE SYNTHASE ENTC"/>
    <property type="match status" value="1"/>
</dbReference>
<protein>
    <recommendedName>
        <fullName evidence="3">isochorismate synthase</fullName>
        <ecNumber evidence="3">5.4.4.2</ecNumber>
    </recommendedName>
    <alternativeName>
        <fullName evidence="5">Isochorismate mutase</fullName>
    </alternativeName>
</protein>
<dbReference type="RefSeq" id="WP_164422531.1">
    <property type="nucleotide sequence ID" value="NZ_JAAIKT010000001.1"/>
</dbReference>
<dbReference type="AlphaFoldDB" id="A0A6G4A875"/>
<dbReference type="Pfam" id="PF00425">
    <property type="entry name" value="Chorismate_bind"/>
    <property type="match status" value="1"/>
</dbReference>
<evidence type="ECO:0000256" key="4">
    <source>
        <dbReference type="ARBA" id="ARBA00023235"/>
    </source>
</evidence>
<evidence type="ECO:0000256" key="3">
    <source>
        <dbReference type="ARBA" id="ARBA00012824"/>
    </source>
</evidence>
<sequence length="375" mass="41022">MARSQEVVDDAIDLLDNRRLFFSGPDRTLLGIEPIAHHLVDSEEDIAQALAAGGGIGFVAFPFQRQEPIRLAVPARTLSLEETPDHRRLLASVPIPSAKSGEPGAFALRPSEPPEQWCGSVADAARAVRRGELRKAVLARRIQMECDTDIQPSVVLRRLAHTFPSAYLFSAFGLVGASPELLLAKRGRMVESRALAGTIRRGGDAESDRRLASWLQESGKNQEEHRVLREAVLDALTPSTTWIKANERPETLKLANVQHLMTRVRAELKADHPPFLRLAAMLHPTPAVCGWPRDKAYEVIERLEGWDRGLYGGALGWVDAEGNGCLCVTIRCAEIHGKNATMYVGNGIVADSDPREELAETRAKLGAILPALIAP</sequence>
<accession>A0A6G4A875</accession>
<comment type="catalytic activity">
    <reaction evidence="1">
        <text>chorismate = isochorismate</text>
        <dbReference type="Rhea" id="RHEA:18985"/>
        <dbReference type="ChEBI" id="CHEBI:29748"/>
        <dbReference type="ChEBI" id="CHEBI:29780"/>
        <dbReference type="EC" id="5.4.4.2"/>
    </reaction>
</comment>
<organism evidence="7 8">
    <name type="scientific">Streptomyces rhizosphaericus</name>
    <dbReference type="NCBI Taxonomy" id="114699"/>
    <lineage>
        <taxon>Bacteria</taxon>
        <taxon>Bacillati</taxon>
        <taxon>Actinomycetota</taxon>
        <taxon>Actinomycetes</taxon>
        <taxon>Kitasatosporales</taxon>
        <taxon>Streptomycetaceae</taxon>
        <taxon>Streptomyces</taxon>
        <taxon>Streptomyces violaceusniger group</taxon>
    </lineage>
</organism>
<dbReference type="PANTHER" id="PTHR42839:SF2">
    <property type="entry name" value="ISOCHORISMATE SYNTHASE ENTC"/>
    <property type="match status" value="1"/>
</dbReference>
<comment type="similarity">
    <text evidence="2">Belongs to the isochorismate synthase family.</text>
</comment>
<evidence type="ECO:0000313" key="7">
    <source>
        <dbReference type="EMBL" id="NEW68911.1"/>
    </source>
</evidence>
<keyword evidence="8" id="KW-1185">Reference proteome</keyword>
<dbReference type="NCBIfam" id="TIGR00543">
    <property type="entry name" value="isochor_syn"/>
    <property type="match status" value="1"/>
</dbReference>
<keyword evidence="4 7" id="KW-0413">Isomerase</keyword>
<comment type="caution">
    <text evidence="7">The sequence shown here is derived from an EMBL/GenBank/DDBJ whole genome shotgun (WGS) entry which is preliminary data.</text>
</comment>